<dbReference type="EMBL" id="CM042047">
    <property type="protein sequence ID" value="KAI3769299.1"/>
    <property type="molecule type" value="Genomic_DNA"/>
</dbReference>
<dbReference type="Proteomes" id="UP001055879">
    <property type="component" value="Linkage Group LG01"/>
</dbReference>
<proteinExistence type="predicted"/>
<keyword evidence="2" id="KW-1185">Reference proteome</keyword>
<accession>A0ACB9FDA9</accession>
<evidence type="ECO:0000313" key="2">
    <source>
        <dbReference type="Proteomes" id="UP001055879"/>
    </source>
</evidence>
<gene>
    <name evidence="1" type="ORF">L6452_00400</name>
</gene>
<protein>
    <submittedName>
        <fullName evidence="1">Uncharacterized protein</fullName>
    </submittedName>
</protein>
<comment type="caution">
    <text evidence="1">The sequence shown here is derived from an EMBL/GenBank/DDBJ whole genome shotgun (WGS) entry which is preliminary data.</text>
</comment>
<evidence type="ECO:0000313" key="1">
    <source>
        <dbReference type="EMBL" id="KAI3769299.1"/>
    </source>
</evidence>
<reference evidence="2" key="1">
    <citation type="journal article" date="2022" name="Mol. Ecol. Resour.">
        <title>The genomes of chicory, endive, great burdock and yacon provide insights into Asteraceae palaeo-polyploidization history and plant inulin production.</title>
        <authorList>
            <person name="Fan W."/>
            <person name="Wang S."/>
            <person name="Wang H."/>
            <person name="Wang A."/>
            <person name="Jiang F."/>
            <person name="Liu H."/>
            <person name="Zhao H."/>
            <person name="Xu D."/>
            <person name="Zhang Y."/>
        </authorList>
    </citation>
    <scope>NUCLEOTIDE SEQUENCE [LARGE SCALE GENOMIC DNA]</scope>
    <source>
        <strain evidence="2">cv. Niubang</strain>
    </source>
</reference>
<organism evidence="1 2">
    <name type="scientific">Arctium lappa</name>
    <name type="common">Greater burdock</name>
    <name type="synonym">Lappa major</name>
    <dbReference type="NCBI Taxonomy" id="4217"/>
    <lineage>
        <taxon>Eukaryota</taxon>
        <taxon>Viridiplantae</taxon>
        <taxon>Streptophyta</taxon>
        <taxon>Embryophyta</taxon>
        <taxon>Tracheophyta</taxon>
        <taxon>Spermatophyta</taxon>
        <taxon>Magnoliopsida</taxon>
        <taxon>eudicotyledons</taxon>
        <taxon>Gunneridae</taxon>
        <taxon>Pentapetalae</taxon>
        <taxon>asterids</taxon>
        <taxon>campanulids</taxon>
        <taxon>Asterales</taxon>
        <taxon>Asteraceae</taxon>
        <taxon>Carduoideae</taxon>
        <taxon>Cardueae</taxon>
        <taxon>Arctiinae</taxon>
        <taxon>Arctium</taxon>
    </lineage>
</organism>
<reference evidence="1 2" key="2">
    <citation type="journal article" date="2022" name="Mol. Ecol. Resour.">
        <title>The genomes of chicory, endive, great burdock and yacon provide insights into Asteraceae paleo-polyploidization history and plant inulin production.</title>
        <authorList>
            <person name="Fan W."/>
            <person name="Wang S."/>
            <person name="Wang H."/>
            <person name="Wang A."/>
            <person name="Jiang F."/>
            <person name="Liu H."/>
            <person name="Zhao H."/>
            <person name="Xu D."/>
            <person name="Zhang Y."/>
        </authorList>
    </citation>
    <scope>NUCLEOTIDE SEQUENCE [LARGE SCALE GENOMIC DNA]</scope>
    <source>
        <strain evidence="2">cv. Niubang</strain>
    </source>
</reference>
<sequence>MGFNRCLFLRFFLLQRTKKAKQSSSISDHNLMVLLELKQLILEIEGFVYTMKYSKKKPLFTYYNYSID</sequence>
<name>A0ACB9FDA9_ARCLA</name>